<keyword evidence="1" id="KW-0805">Transcription regulation</keyword>
<keyword evidence="3" id="KW-0812">Transmembrane</keyword>
<dbReference type="Pfam" id="PF13490">
    <property type="entry name" value="zf-HC2"/>
    <property type="match status" value="1"/>
</dbReference>
<organism evidence="5 6">
    <name type="scientific">Saccharothrix mutabilis subsp. mutabilis</name>
    <dbReference type="NCBI Taxonomy" id="66855"/>
    <lineage>
        <taxon>Bacteria</taxon>
        <taxon>Bacillati</taxon>
        <taxon>Actinomycetota</taxon>
        <taxon>Actinomycetes</taxon>
        <taxon>Pseudonocardiales</taxon>
        <taxon>Pseudonocardiaceae</taxon>
        <taxon>Saccharothrix</taxon>
    </lineage>
</organism>
<evidence type="ECO:0000259" key="4">
    <source>
        <dbReference type="Pfam" id="PF13490"/>
    </source>
</evidence>
<dbReference type="InterPro" id="IPR027383">
    <property type="entry name" value="Znf_put"/>
</dbReference>
<dbReference type="RefSeq" id="WP_343938250.1">
    <property type="nucleotide sequence ID" value="NZ_BAAABU010000023.1"/>
</dbReference>
<keyword evidence="3" id="KW-1133">Transmembrane helix</keyword>
<dbReference type="Gene3D" id="1.10.10.1320">
    <property type="entry name" value="Anti-sigma factor, zinc-finger domain"/>
    <property type="match status" value="1"/>
</dbReference>
<feature type="domain" description="Putative zinc-finger" evidence="4">
    <location>
        <begin position="14"/>
        <end position="39"/>
    </location>
</feature>
<evidence type="ECO:0000313" key="5">
    <source>
        <dbReference type="EMBL" id="GAA0255527.1"/>
    </source>
</evidence>
<gene>
    <name evidence="5" type="ORF">GCM10010492_65490</name>
</gene>
<dbReference type="Proteomes" id="UP001500416">
    <property type="component" value="Unassembled WGS sequence"/>
</dbReference>
<keyword evidence="2" id="KW-0804">Transcription</keyword>
<proteinExistence type="predicted"/>
<accession>A0ABN0UMP4</accession>
<dbReference type="InterPro" id="IPR041916">
    <property type="entry name" value="Anti_sigma_zinc_sf"/>
</dbReference>
<keyword evidence="3" id="KW-0472">Membrane</keyword>
<evidence type="ECO:0000256" key="3">
    <source>
        <dbReference type="SAM" id="Phobius"/>
    </source>
</evidence>
<feature type="transmembrane region" description="Helical" evidence="3">
    <location>
        <begin position="91"/>
        <end position="111"/>
    </location>
</feature>
<evidence type="ECO:0000256" key="2">
    <source>
        <dbReference type="ARBA" id="ARBA00023163"/>
    </source>
</evidence>
<comment type="caution">
    <text evidence="5">The sequence shown here is derived from an EMBL/GenBank/DDBJ whole genome shotgun (WGS) entry which is preliminary data.</text>
</comment>
<protein>
    <submittedName>
        <fullName evidence="5">Zf-HC2 domain-containing protein</fullName>
    </submittedName>
</protein>
<keyword evidence="6" id="KW-1185">Reference proteome</keyword>
<dbReference type="EMBL" id="BAAABU010000023">
    <property type="protein sequence ID" value="GAA0255527.1"/>
    <property type="molecule type" value="Genomic_DNA"/>
</dbReference>
<evidence type="ECO:0000256" key="1">
    <source>
        <dbReference type="ARBA" id="ARBA00023015"/>
    </source>
</evidence>
<sequence>MSAPVDPYRDWGAAYVLGSLAPAQRREFEAHLGGCPDCAADVAALAGVPGLLSAVPRDRAVALLEPEPAGTPSVLPGLLAAERSRRRRARVLAVAAVVVAALAGAGVTTLLRPPPAVVVVAPDVPMRQTVPSPVTASLRLVEQPWGTRIEVRCSYAVPTSGPTPPVFAYALYVVDGQGSAVQVATWTAGPGSTTLPVATTRLVRSEVTAVEIRLVDRDLVLLRVEL</sequence>
<reference evidence="6" key="1">
    <citation type="journal article" date="2019" name="Int. J. Syst. Evol. Microbiol.">
        <title>The Global Catalogue of Microorganisms (GCM) 10K type strain sequencing project: providing services to taxonomists for standard genome sequencing and annotation.</title>
        <authorList>
            <consortium name="The Broad Institute Genomics Platform"/>
            <consortium name="The Broad Institute Genome Sequencing Center for Infectious Disease"/>
            <person name="Wu L."/>
            <person name="Ma J."/>
        </authorList>
    </citation>
    <scope>NUCLEOTIDE SEQUENCE [LARGE SCALE GENOMIC DNA]</scope>
    <source>
        <strain evidence="6">JCM 3380</strain>
    </source>
</reference>
<name>A0ABN0UMP4_9PSEU</name>
<evidence type="ECO:0000313" key="6">
    <source>
        <dbReference type="Proteomes" id="UP001500416"/>
    </source>
</evidence>